<keyword evidence="1" id="KW-0812">Transmembrane</keyword>
<proteinExistence type="predicted"/>
<feature type="transmembrane region" description="Helical" evidence="1">
    <location>
        <begin position="25"/>
        <end position="44"/>
    </location>
</feature>
<evidence type="ECO:0000256" key="1">
    <source>
        <dbReference type="SAM" id="Phobius"/>
    </source>
</evidence>
<organism evidence="2 3">
    <name type="scientific">Gramella jeungdoensis</name>
    <dbReference type="NCBI Taxonomy" id="708091"/>
    <lineage>
        <taxon>Bacteria</taxon>
        <taxon>Pseudomonadati</taxon>
        <taxon>Bacteroidota</taxon>
        <taxon>Flavobacteriia</taxon>
        <taxon>Flavobacteriales</taxon>
        <taxon>Flavobacteriaceae</taxon>
        <taxon>Christiangramia</taxon>
    </lineage>
</organism>
<dbReference type="Proteomes" id="UP001155077">
    <property type="component" value="Unassembled WGS sequence"/>
</dbReference>
<gene>
    <name evidence="2" type="ORF">NE848_08200</name>
</gene>
<dbReference type="EMBL" id="JAMSCK010000003">
    <property type="protein sequence ID" value="MCM8569357.1"/>
    <property type="molecule type" value="Genomic_DNA"/>
</dbReference>
<keyword evidence="1" id="KW-0472">Membrane</keyword>
<evidence type="ECO:0000313" key="3">
    <source>
        <dbReference type="Proteomes" id="UP001155077"/>
    </source>
</evidence>
<protein>
    <submittedName>
        <fullName evidence="2">Uncharacterized protein</fullName>
    </submittedName>
</protein>
<keyword evidence="3" id="KW-1185">Reference proteome</keyword>
<dbReference type="RefSeq" id="WP_252112340.1">
    <property type="nucleotide sequence ID" value="NZ_JAMSCK010000003.1"/>
</dbReference>
<keyword evidence="1" id="KW-1133">Transmembrane helix</keyword>
<comment type="caution">
    <text evidence="2">The sequence shown here is derived from an EMBL/GenBank/DDBJ whole genome shotgun (WGS) entry which is preliminary data.</text>
</comment>
<name>A0ABT0Z0Y2_9FLAO</name>
<evidence type="ECO:0000313" key="2">
    <source>
        <dbReference type="EMBL" id="MCM8569357.1"/>
    </source>
</evidence>
<accession>A0ABT0Z0Y2</accession>
<reference evidence="2" key="1">
    <citation type="submission" date="2022-06" db="EMBL/GenBank/DDBJ databases">
        <title>Gramella sediminis sp. nov., isolated from deep-sea sediment of the Indian Ocean.</title>
        <authorList>
            <person name="Yang L."/>
        </authorList>
    </citation>
    <scope>NUCLEOTIDE SEQUENCE</scope>
    <source>
        <strain evidence="2">HMD3159</strain>
    </source>
</reference>
<sequence>MEHITNSNDHEFTEVYNRIERTYNIGRFVVISIGIAVMVSVYLFQ</sequence>